<keyword evidence="5 10" id="KW-0328">Glycosyltransferase</keyword>
<dbReference type="NCBIfam" id="NF008274">
    <property type="entry name" value="PRK11052.1"/>
    <property type="match status" value="1"/>
</dbReference>
<dbReference type="Proteomes" id="UP000006334">
    <property type="component" value="Unassembled WGS sequence"/>
</dbReference>
<evidence type="ECO:0000256" key="7">
    <source>
        <dbReference type="ARBA" id="ARBA00023277"/>
    </source>
</evidence>
<comment type="caution">
    <text evidence="12">The sequence shown here is derived from an EMBL/GenBank/DDBJ whole genome shotgun (WGS) entry which is preliminary data.</text>
</comment>
<dbReference type="InterPro" id="IPR017853">
    <property type="entry name" value="GH"/>
</dbReference>
<dbReference type="InterPro" id="IPR048458">
    <property type="entry name" value="MalQ_N"/>
</dbReference>
<evidence type="ECO:0000256" key="9">
    <source>
        <dbReference type="ARBA" id="ARBA00031501"/>
    </source>
</evidence>
<dbReference type="SUPFAM" id="SSF51445">
    <property type="entry name" value="(Trans)glycosidases"/>
    <property type="match status" value="1"/>
</dbReference>
<accession>K6YE93</accession>
<dbReference type="EMBL" id="BAEN01000041">
    <property type="protein sequence ID" value="GAC14943.1"/>
    <property type="molecule type" value="Genomic_DNA"/>
</dbReference>
<dbReference type="Pfam" id="PF21226">
    <property type="entry name" value="MalQ_N"/>
    <property type="match status" value="1"/>
</dbReference>
<feature type="domain" description="MalQ N-terminal beta-sandwich" evidence="11">
    <location>
        <begin position="67"/>
        <end position="165"/>
    </location>
</feature>
<dbReference type="STRING" id="1127673.GLIP_2316"/>
<keyword evidence="13" id="KW-1185">Reference proteome</keyword>
<dbReference type="RefSeq" id="WP_008844759.1">
    <property type="nucleotide sequence ID" value="NZ_BAEN01000041.1"/>
</dbReference>
<evidence type="ECO:0000256" key="4">
    <source>
        <dbReference type="ARBA" id="ARBA00020295"/>
    </source>
</evidence>
<evidence type="ECO:0000256" key="6">
    <source>
        <dbReference type="ARBA" id="ARBA00022679"/>
    </source>
</evidence>
<keyword evidence="7 10" id="KW-0119">Carbohydrate metabolism</keyword>
<dbReference type="PANTHER" id="PTHR32438">
    <property type="entry name" value="4-ALPHA-GLUCANOTRANSFERASE DPE1, CHLOROPLASTIC/AMYLOPLASTIC"/>
    <property type="match status" value="1"/>
</dbReference>
<evidence type="ECO:0000313" key="12">
    <source>
        <dbReference type="EMBL" id="GAC14943.1"/>
    </source>
</evidence>
<dbReference type="EC" id="2.4.1.25" evidence="3 10"/>
<comment type="similarity">
    <text evidence="2 10">Belongs to the disproportionating enzyme family.</text>
</comment>
<evidence type="ECO:0000313" key="13">
    <source>
        <dbReference type="Proteomes" id="UP000006334"/>
    </source>
</evidence>
<gene>
    <name evidence="12" type="primary">malQ</name>
    <name evidence="12" type="ORF">GLIP_2316</name>
</gene>
<dbReference type="OrthoDB" id="9763489at2"/>
<protein>
    <recommendedName>
        <fullName evidence="4 10">4-alpha-glucanotransferase</fullName>
        <ecNumber evidence="3 10">2.4.1.25</ecNumber>
    </recommendedName>
    <alternativeName>
        <fullName evidence="8 10">Amylomaltase</fullName>
    </alternativeName>
    <alternativeName>
        <fullName evidence="9 10">Disproportionating enzyme</fullName>
    </alternativeName>
</protein>
<dbReference type="GO" id="GO:0005975">
    <property type="term" value="P:carbohydrate metabolic process"/>
    <property type="evidence" value="ECO:0007669"/>
    <property type="project" value="InterPro"/>
</dbReference>
<evidence type="ECO:0000256" key="10">
    <source>
        <dbReference type="RuleBase" id="RU361207"/>
    </source>
</evidence>
<sequence>MTSPLIDKLVDLKGVESNYIDAWGKPETVSEQSKRKLLSVMGYEVDNEDALTAQVETEFQQIWMSPLNPVQVNRENEALFIAVRLPIELVNDNFIISIDCENGSSLEQKFVPIDGDLINATVIDEIEFQEYLININHELPLGYHHLKLLADDGDQIATMRMIMAPTSCYHPQSVLDGKKVWGLSVQLYCLRSAKNWGVGDFSDLAQLVESSAKNGAQFIGLNPIHALYPANPNACSPYGPSSRRWLNFIYLDVTAIDGYEHESVQELVNQAEFKSVLDYVRNVDYVDYEAVTRLKLRALESVFEVQNNQYLSKNTKQNKIFKKFVQEGGDSLQMLAVYDALQEHLAAQGKPSWGWPVFPKEYANFQSPAVSKFIKNNAKRVKFYLFLQWQSALQLEAANQVANQNNMSIGIYRDLAVGVSEGSAEIWGNKDLYCTDASVGAPPDVLGPLGQNWGLPPMNPDKLYQQQYQPIIDLFDSNMKSAGALRIDHVMALLRLWWVAKGDNAKNGGYVYYPVDDLLGILALESQRHQSLVIGEDLGTVPEEIRSKLADNGVYSYRVFFFEQAKDGGFYSPAHYPVQSMSTLTTHDMPTLSGYWHCHDLELGKELGLYPTDEILSVLYTSRHENKQEILNSLHGHHSIPDWIDNKVDQLGMSKELNYCMQTHMAAGSSALLSLQLEDWLLMDKTVNIPGTFKEYPNWKRKLNRELEHIFTDPEIVNLAKNLTKAREDAS</sequence>
<reference evidence="12 13" key="1">
    <citation type="journal article" date="2017" name="Antonie Van Leeuwenhoek">
        <title>Rhizobium rhizosphaerae sp. nov., a novel species isolated from rice rhizosphere.</title>
        <authorList>
            <person name="Zhao J.J."/>
            <person name="Zhang J."/>
            <person name="Zhang R.J."/>
            <person name="Zhang C.W."/>
            <person name="Yin H.Q."/>
            <person name="Zhang X.X."/>
        </authorList>
    </citation>
    <scope>NUCLEOTIDE SEQUENCE [LARGE SCALE GENOMIC DNA]</scope>
    <source>
        <strain evidence="12 13">E3</strain>
    </source>
</reference>
<evidence type="ECO:0000256" key="5">
    <source>
        <dbReference type="ARBA" id="ARBA00022676"/>
    </source>
</evidence>
<evidence type="ECO:0000256" key="2">
    <source>
        <dbReference type="ARBA" id="ARBA00005684"/>
    </source>
</evidence>
<keyword evidence="6 10" id="KW-0808">Transferase</keyword>
<comment type="catalytic activity">
    <reaction evidence="1 10">
        <text>Transfers a segment of a (1-&gt;4)-alpha-D-glucan to a new position in an acceptor, which may be glucose or a (1-&gt;4)-alpha-D-glucan.</text>
        <dbReference type="EC" id="2.4.1.25"/>
    </reaction>
</comment>
<proteinExistence type="inferred from homology"/>
<dbReference type="NCBIfam" id="TIGR00217">
    <property type="entry name" value="malQ"/>
    <property type="match status" value="1"/>
</dbReference>
<name>K6YE93_9ALTE</name>
<evidence type="ECO:0000256" key="8">
    <source>
        <dbReference type="ARBA" id="ARBA00031423"/>
    </source>
</evidence>
<dbReference type="Gene3D" id="3.20.20.80">
    <property type="entry name" value="Glycosidases"/>
    <property type="match status" value="1"/>
</dbReference>
<dbReference type="Pfam" id="PF02446">
    <property type="entry name" value="Glyco_hydro_77"/>
    <property type="match status" value="1"/>
</dbReference>
<evidence type="ECO:0000256" key="3">
    <source>
        <dbReference type="ARBA" id="ARBA00012560"/>
    </source>
</evidence>
<dbReference type="eggNOG" id="COG1640">
    <property type="taxonomic scope" value="Bacteria"/>
</dbReference>
<dbReference type="AlphaFoldDB" id="K6YE93"/>
<dbReference type="GO" id="GO:0004134">
    <property type="term" value="F:4-alpha-glucanotransferase activity"/>
    <property type="evidence" value="ECO:0007669"/>
    <property type="project" value="UniProtKB-EC"/>
</dbReference>
<evidence type="ECO:0000256" key="1">
    <source>
        <dbReference type="ARBA" id="ARBA00000439"/>
    </source>
</evidence>
<organism evidence="12 13">
    <name type="scientific">Aliiglaciecola lipolytica E3</name>
    <dbReference type="NCBI Taxonomy" id="1127673"/>
    <lineage>
        <taxon>Bacteria</taxon>
        <taxon>Pseudomonadati</taxon>
        <taxon>Pseudomonadota</taxon>
        <taxon>Gammaproteobacteria</taxon>
        <taxon>Alteromonadales</taxon>
        <taxon>Alteromonadaceae</taxon>
        <taxon>Aliiglaciecola</taxon>
    </lineage>
</organism>
<evidence type="ECO:0000259" key="11">
    <source>
        <dbReference type="Pfam" id="PF21226"/>
    </source>
</evidence>
<dbReference type="InterPro" id="IPR003385">
    <property type="entry name" value="Glyco_hydro_77"/>
</dbReference>
<dbReference type="PANTHER" id="PTHR32438:SF5">
    <property type="entry name" value="4-ALPHA-GLUCANOTRANSFERASE DPE1, CHLOROPLASTIC_AMYLOPLASTIC"/>
    <property type="match status" value="1"/>
</dbReference>